<sequence length="273" mass="30811">MHIWFTENQTEDVSLGLRVQSVLWHEQTAYQELAVLDTKAYGRMLTLDGAVQTTITDEFVYHEMITHVPLSLHLNPKKVAVIGGGDGGSIREILKHPSVEEAHLIEIDDKVVAASKRFFPEISVSLDHDKAFVHYTDGIAWVKEASNYDVIIVDSTDPVGPAEGLFKPEFYQSIFEALGEHGIMVAQSESPFLHPHLVQRVFHGVRSAFPTTRLYLASVPTYPSGLWSFTLGAKGEMTTQVRPELFDMPTRYWTPKLQQSCFVLPRFIEDLVR</sequence>
<dbReference type="AlphaFoldDB" id="A0A2T2XKX7"/>
<comment type="similarity">
    <text evidence="1 4 6">Belongs to the spermidine/spermine synthase family.</text>
</comment>
<dbReference type="InterPro" id="IPR030374">
    <property type="entry name" value="PABS"/>
</dbReference>
<feature type="binding site" evidence="4">
    <location>
        <begin position="137"/>
        <end position="138"/>
    </location>
    <ligand>
        <name>S-methyl-5'-thioadenosine</name>
        <dbReference type="ChEBI" id="CHEBI:17509"/>
    </ligand>
</feature>
<dbReference type="PANTHER" id="PTHR11558">
    <property type="entry name" value="SPERMIDINE/SPERMINE SYNTHASE"/>
    <property type="match status" value="1"/>
</dbReference>
<evidence type="ECO:0000313" key="10">
    <source>
        <dbReference type="Proteomes" id="UP000242972"/>
    </source>
</evidence>
<dbReference type="Pfam" id="PF01564">
    <property type="entry name" value="Spermine_synth"/>
    <property type="match status" value="1"/>
</dbReference>
<dbReference type="HAMAP" id="MF_00198">
    <property type="entry name" value="Spermidine_synth"/>
    <property type="match status" value="1"/>
</dbReference>
<dbReference type="Pfam" id="PF17284">
    <property type="entry name" value="Spermine_synt_N"/>
    <property type="match status" value="1"/>
</dbReference>
<dbReference type="Gene3D" id="2.30.140.10">
    <property type="entry name" value="Spermidine synthase, tetramerisation domain"/>
    <property type="match status" value="1"/>
</dbReference>
<evidence type="ECO:0000313" key="9">
    <source>
        <dbReference type="EMBL" id="PSR35078.1"/>
    </source>
</evidence>
<feature type="binding site" evidence="4">
    <location>
        <position position="31"/>
    </location>
    <ligand>
        <name>S-methyl-5'-thioadenosine</name>
        <dbReference type="ChEBI" id="CHEBI:17509"/>
    </ligand>
</feature>
<reference evidence="9 10" key="1">
    <citation type="journal article" date="2014" name="BMC Genomics">
        <title>Comparison of environmental and isolate Sulfobacillus genomes reveals diverse carbon, sulfur, nitrogen, and hydrogen metabolisms.</title>
        <authorList>
            <person name="Justice N.B."/>
            <person name="Norman A."/>
            <person name="Brown C.T."/>
            <person name="Singh A."/>
            <person name="Thomas B.C."/>
            <person name="Banfield J.F."/>
        </authorList>
    </citation>
    <scope>NUCLEOTIDE SEQUENCE [LARGE SCALE GENOMIC DNA]</scope>
    <source>
        <strain evidence="9">AMDSBA4</strain>
    </source>
</reference>
<evidence type="ECO:0000256" key="7">
    <source>
        <dbReference type="RuleBase" id="RU003837"/>
    </source>
</evidence>
<comment type="pathway">
    <text evidence="4">Amine and polyamine biosynthesis; spermidine biosynthesis; spermidine from putrescine: step 1/1.</text>
</comment>
<keyword evidence="2 4" id="KW-0808">Transferase</keyword>
<dbReference type="PANTHER" id="PTHR11558:SF11">
    <property type="entry name" value="SPERMIDINE SYNTHASE"/>
    <property type="match status" value="1"/>
</dbReference>
<dbReference type="GO" id="GO:0005829">
    <property type="term" value="C:cytosol"/>
    <property type="evidence" value="ECO:0007669"/>
    <property type="project" value="TreeGrafter"/>
</dbReference>
<dbReference type="Proteomes" id="UP000242972">
    <property type="component" value="Unassembled WGS sequence"/>
</dbReference>
<dbReference type="InterPro" id="IPR001045">
    <property type="entry name" value="Spermi_synthase"/>
</dbReference>
<feature type="binding site" evidence="4">
    <location>
        <begin position="154"/>
        <end position="157"/>
    </location>
    <ligand>
        <name>spermidine</name>
        <dbReference type="ChEBI" id="CHEBI:57834"/>
    </ligand>
</feature>
<dbReference type="EMBL" id="PXYW01000004">
    <property type="protein sequence ID" value="PSR35078.1"/>
    <property type="molecule type" value="Genomic_DNA"/>
</dbReference>
<organism evidence="9 10">
    <name type="scientific">Sulfobacillus benefaciens</name>
    <dbReference type="NCBI Taxonomy" id="453960"/>
    <lineage>
        <taxon>Bacteria</taxon>
        <taxon>Bacillati</taxon>
        <taxon>Bacillota</taxon>
        <taxon>Clostridia</taxon>
        <taxon>Eubacteriales</taxon>
        <taxon>Clostridiales Family XVII. Incertae Sedis</taxon>
        <taxon>Sulfobacillus</taxon>
    </lineage>
</organism>
<dbReference type="Gene3D" id="3.40.50.150">
    <property type="entry name" value="Vaccinia Virus protein VP39"/>
    <property type="match status" value="1"/>
</dbReference>
<evidence type="ECO:0000256" key="2">
    <source>
        <dbReference type="ARBA" id="ARBA00022679"/>
    </source>
</evidence>
<dbReference type="SUPFAM" id="SSF53335">
    <property type="entry name" value="S-adenosyl-L-methionine-dependent methyltransferases"/>
    <property type="match status" value="1"/>
</dbReference>
<feature type="active site" description="Proton acceptor" evidence="4 5">
    <location>
        <position position="154"/>
    </location>
</feature>
<dbReference type="GO" id="GO:0004766">
    <property type="term" value="F:spermidine synthase activity"/>
    <property type="evidence" value="ECO:0007669"/>
    <property type="project" value="UniProtKB-UniRule"/>
</dbReference>
<dbReference type="CDD" id="cd02440">
    <property type="entry name" value="AdoMet_MTases"/>
    <property type="match status" value="1"/>
</dbReference>
<feature type="binding site" evidence="4">
    <location>
        <position position="161"/>
    </location>
    <ligand>
        <name>S-methyl-5'-thioadenosine</name>
        <dbReference type="ChEBI" id="CHEBI:17509"/>
    </ligand>
</feature>
<dbReference type="EC" id="2.5.1.16" evidence="4"/>
<accession>A0A2T2XKX7</accession>
<dbReference type="NCBIfam" id="NF002010">
    <property type="entry name" value="PRK00811.1"/>
    <property type="match status" value="1"/>
</dbReference>
<evidence type="ECO:0000256" key="3">
    <source>
        <dbReference type="ARBA" id="ARBA00023115"/>
    </source>
</evidence>
<comment type="catalytic activity">
    <reaction evidence="4 7">
        <text>S-adenosyl 3-(methylsulfanyl)propylamine + putrescine = S-methyl-5'-thioadenosine + spermidine + H(+)</text>
        <dbReference type="Rhea" id="RHEA:12721"/>
        <dbReference type="ChEBI" id="CHEBI:15378"/>
        <dbReference type="ChEBI" id="CHEBI:17509"/>
        <dbReference type="ChEBI" id="CHEBI:57443"/>
        <dbReference type="ChEBI" id="CHEBI:57834"/>
        <dbReference type="ChEBI" id="CHEBI:326268"/>
        <dbReference type="EC" id="2.5.1.16"/>
    </reaction>
</comment>
<dbReference type="NCBIfam" id="TIGR00417">
    <property type="entry name" value="speE"/>
    <property type="match status" value="1"/>
</dbReference>
<evidence type="ECO:0000256" key="1">
    <source>
        <dbReference type="ARBA" id="ARBA00007867"/>
    </source>
</evidence>
<dbReference type="PROSITE" id="PS01330">
    <property type="entry name" value="PABS_1"/>
    <property type="match status" value="1"/>
</dbReference>
<dbReference type="GO" id="GO:0008295">
    <property type="term" value="P:spermidine biosynthetic process"/>
    <property type="evidence" value="ECO:0007669"/>
    <property type="project" value="UniProtKB-UniRule"/>
</dbReference>
<dbReference type="UniPathway" id="UPA00248">
    <property type="reaction ID" value="UER00314"/>
</dbReference>
<comment type="function">
    <text evidence="4">Catalyzes the irreversible transfer of a propylamine group from the amino donor S-adenosylmethioninamine (decarboxy-AdoMet) to putrescine (1,4-diaminobutane) to yield spermidine.</text>
</comment>
<evidence type="ECO:0000259" key="8">
    <source>
        <dbReference type="PROSITE" id="PS51006"/>
    </source>
</evidence>
<dbReference type="InterPro" id="IPR035246">
    <property type="entry name" value="Spermidine_synt_N"/>
</dbReference>
<dbReference type="InterPro" id="IPR037163">
    <property type="entry name" value="Spermidine_synt_N_sf"/>
</dbReference>
<feature type="binding site" evidence="4">
    <location>
        <position position="86"/>
    </location>
    <ligand>
        <name>spermidine</name>
        <dbReference type="ChEBI" id="CHEBI:57834"/>
    </ligand>
</feature>
<dbReference type="InterPro" id="IPR029063">
    <property type="entry name" value="SAM-dependent_MTases_sf"/>
</dbReference>
<evidence type="ECO:0000256" key="6">
    <source>
        <dbReference type="RuleBase" id="RU003836"/>
    </source>
</evidence>
<feature type="binding site" evidence="4">
    <location>
        <position position="106"/>
    </location>
    <ligand>
        <name>S-methyl-5'-thioadenosine</name>
        <dbReference type="ChEBI" id="CHEBI:17509"/>
    </ligand>
</feature>
<name>A0A2T2XKX7_9FIRM</name>
<dbReference type="InterPro" id="IPR030373">
    <property type="entry name" value="PABS_CS"/>
</dbReference>
<protein>
    <recommendedName>
        <fullName evidence="4">Polyamine aminopropyltransferase</fullName>
    </recommendedName>
    <alternativeName>
        <fullName evidence="4">Putrescine aminopropyltransferase</fullName>
        <shortName evidence="4">PAPT</shortName>
    </alternativeName>
    <alternativeName>
        <fullName evidence="4">Spermidine synthase</fullName>
        <shortName evidence="4">SPDS</shortName>
        <shortName evidence="4">SPDSY</shortName>
        <ecNumber evidence="4">2.5.1.16</ecNumber>
    </alternativeName>
</protein>
<feature type="domain" description="PABS" evidence="8">
    <location>
        <begin position="2"/>
        <end position="234"/>
    </location>
</feature>
<evidence type="ECO:0000256" key="4">
    <source>
        <dbReference type="HAMAP-Rule" id="MF_00198"/>
    </source>
</evidence>
<keyword evidence="3 4" id="KW-0620">Polyamine biosynthesis</keyword>
<feature type="binding site" evidence="4">
    <location>
        <position position="62"/>
    </location>
    <ligand>
        <name>spermidine</name>
        <dbReference type="ChEBI" id="CHEBI:57834"/>
    </ligand>
</feature>
<comment type="caution">
    <text evidence="9">The sequence shown here is derived from an EMBL/GenBank/DDBJ whole genome shotgun (WGS) entry which is preliminary data.</text>
</comment>
<comment type="subunit">
    <text evidence="4">Homodimer or homotetramer.</text>
</comment>
<gene>
    <name evidence="4" type="primary">speE</name>
    <name evidence="9" type="ORF">C7B46_02685</name>
</gene>
<proteinExistence type="inferred from homology"/>
<evidence type="ECO:0000256" key="5">
    <source>
        <dbReference type="PROSITE-ProRule" id="PRU00354"/>
    </source>
</evidence>
<dbReference type="PROSITE" id="PS51006">
    <property type="entry name" value="PABS_2"/>
    <property type="match status" value="1"/>
</dbReference>
<keyword evidence="4 7" id="KW-0745">Spermidine biosynthesis</keyword>